<evidence type="ECO:0000313" key="2">
    <source>
        <dbReference type="Proteomes" id="UP001437574"/>
    </source>
</evidence>
<dbReference type="GeneID" id="78202583"/>
<reference evidence="1 2" key="1">
    <citation type="journal article" date="2024" name="Int. J. Syst. Evol. Microbiol.">
        <title>Proposal of Lactobacillus amylovorus subsp. animalis subsp. nov. and an emended description of Lactobacillus amylovorus.</title>
        <authorList>
            <person name="Yamane K."/>
            <person name="Tanizawa Y."/>
            <person name="Kobayashi H."/>
            <person name="Kamizono T."/>
            <person name="Kojima Y."/>
            <person name="Takagi H."/>
            <person name="Tohno M."/>
        </authorList>
    </citation>
    <scope>NUCLEOTIDE SEQUENCE [LARGE SCALE GENOMIC DNA]</scope>
    <source>
        <strain evidence="1 2">TKL145</strain>
    </source>
</reference>
<name>A0ABC9VMI0_LACAM</name>
<dbReference type="AlphaFoldDB" id="A0ABC9VMI0"/>
<gene>
    <name evidence="1" type="ORF">LATKL145_05420</name>
</gene>
<reference evidence="2" key="2">
    <citation type="submission" date="2024-01" db="EMBL/GenBank/DDBJ databases">
        <title>Draft genome sequence of Lactobacillus amylovorus strain TKL145.</title>
        <authorList>
            <person name="Tohno M."/>
            <person name="Tanizawa Y."/>
        </authorList>
    </citation>
    <scope>NUCLEOTIDE SEQUENCE [LARGE SCALE GENOMIC DNA]</scope>
    <source>
        <strain evidence="2">TKL145</strain>
    </source>
</reference>
<dbReference type="RefSeq" id="WP_087235502.1">
    <property type="nucleotide sequence ID" value="NZ_BAAAAK010000004.1"/>
</dbReference>
<evidence type="ECO:0000313" key="1">
    <source>
        <dbReference type="EMBL" id="GAA0042132.1"/>
    </source>
</evidence>
<evidence type="ECO:0008006" key="3">
    <source>
        <dbReference type="Google" id="ProtNLM"/>
    </source>
</evidence>
<organism evidence="1 2">
    <name type="scientific">Lactobacillus amylovorus subsp. animalium</name>
    <dbReference type="NCBI Taxonomy" id="3378536"/>
    <lineage>
        <taxon>Bacteria</taxon>
        <taxon>Bacillati</taxon>
        <taxon>Bacillota</taxon>
        <taxon>Bacilli</taxon>
        <taxon>Lactobacillales</taxon>
        <taxon>Lactobacillaceae</taxon>
        <taxon>Lactobacillus</taxon>
    </lineage>
</organism>
<comment type="caution">
    <text evidence="1">The sequence shown here is derived from an EMBL/GenBank/DDBJ whole genome shotgun (WGS) entry which is preliminary data.</text>
</comment>
<dbReference type="Proteomes" id="UP001437574">
    <property type="component" value="Unassembled WGS sequence"/>
</dbReference>
<protein>
    <recommendedName>
        <fullName evidence="3">DNA-binding protein</fullName>
    </recommendedName>
</protein>
<sequence>MSKLLTREEASKYIGIDPKTFDKVFRSDPDFKRFKLGEHTERFTIKSIEAFIDSKETTLKKI</sequence>
<proteinExistence type="predicted"/>
<accession>A0ABC9VMI0</accession>
<dbReference type="EMBL" id="BAAAAK010000004">
    <property type="protein sequence ID" value="GAA0042132.1"/>
    <property type="molecule type" value="Genomic_DNA"/>
</dbReference>